<dbReference type="Pfam" id="PF00487">
    <property type="entry name" value="FA_desaturase"/>
    <property type="match status" value="1"/>
</dbReference>
<feature type="region of interest" description="Disordered" evidence="1">
    <location>
        <begin position="32"/>
        <end position="66"/>
    </location>
</feature>
<reference evidence="3" key="2">
    <citation type="submission" date="2023-05" db="EMBL/GenBank/DDBJ databases">
        <authorList>
            <consortium name="Lawrence Berkeley National Laboratory"/>
            <person name="Steindorff A."/>
            <person name="Hensen N."/>
            <person name="Bonometti L."/>
            <person name="Westerberg I."/>
            <person name="Brannstrom I.O."/>
            <person name="Guillou S."/>
            <person name="Cros-Aarteil S."/>
            <person name="Calhoun S."/>
            <person name="Haridas S."/>
            <person name="Kuo A."/>
            <person name="Mondo S."/>
            <person name="Pangilinan J."/>
            <person name="Riley R."/>
            <person name="Labutti K."/>
            <person name="Andreopoulos B."/>
            <person name="Lipzen A."/>
            <person name="Chen C."/>
            <person name="Yanf M."/>
            <person name="Daum C."/>
            <person name="Ng V."/>
            <person name="Clum A."/>
            <person name="Ohm R."/>
            <person name="Martin F."/>
            <person name="Silar P."/>
            <person name="Natvig D."/>
            <person name="Lalanne C."/>
            <person name="Gautier V."/>
            <person name="Ament-Velasquez S.L."/>
            <person name="Kruys A."/>
            <person name="Hutchinson M.I."/>
            <person name="Powell A.J."/>
            <person name="Barry K."/>
            <person name="Miller A.N."/>
            <person name="Grigoriev I.V."/>
            <person name="Debuchy R."/>
            <person name="Gladieux P."/>
            <person name="Thoren M.H."/>
            <person name="Johannesson H."/>
        </authorList>
    </citation>
    <scope>NUCLEOTIDE SEQUENCE</scope>
    <source>
        <strain evidence="3">CBS 141.50</strain>
    </source>
</reference>
<evidence type="ECO:0000259" key="2">
    <source>
        <dbReference type="Pfam" id="PF00487"/>
    </source>
</evidence>
<reference evidence="3" key="1">
    <citation type="journal article" date="2023" name="Mol. Phylogenet. Evol.">
        <title>Genome-scale phylogeny and comparative genomics of the fungal order Sordariales.</title>
        <authorList>
            <person name="Hensen N."/>
            <person name="Bonometti L."/>
            <person name="Westerberg I."/>
            <person name="Brannstrom I.O."/>
            <person name="Guillou S."/>
            <person name="Cros-Aarteil S."/>
            <person name="Calhoun S."/>
            <person name="Haridas S."/>
            <person name="Kuo A."/>
            <person name="Mondo S."/>
            <person name="Pangilinan J."/>
            <person name="Riley R."/>
            <person name="LaButti K."/>
            <person name="Andreopoulos B."/>
            <person name="Lipzen A."/>
            <person name="Chen C."/>
            <person name="Yan M."/>
            <person name="Daum C."/>
            <person name="Ng V."/>
            <person name="Clum A."/>
            <person name="Steindorff A."/>
            <person name="Ohm R.A."/>
            <person name="Martin F."/>
            <person name="Silar P."/>
            <person name="Natvig D.O."/>
            <person name="Lalanne C."/>
            <person name="Gautier V."/>
            <person name="Ament-Velasquez S.L."/>
            <person name="Kruys A."/>
            <person name="Hutchinson M.I."/>
            <person name="Powell A.J."/>
            <person name="Barry K."/>
            <person name="Miller A.N."/>
            <person name="Grigoriev I.V."/>
            <person name="Debuchy R."/>
            <person name="Gladieux P."/>
            <person name="Hiltunen Thoren M."/>
            <person name="Johannesson H."/>
        </authorList>
    </citation>
    <scope>NUCLEOTIDE SEQUENCE</scope>
    <source>
        <strain evidence="3">CBS 141.50</strain>
    </source>
</reference>
<gene>
    <name evidence="3" type="ORF">C8A04DRAFT_26946</name>
</gene>
<evidence type="ECO:0000256" key="1">
    <source>
        <dbReference type="SAM" id="MobiDB-lite"/>
    </source>
</evidence>
<accession>A0AAN6ZQ79</accession>
<organism evidence="3 4">
    <name type="scientific">Dichotomopilus funicola</name>
    <dbReference type="NCBI Taxonomy" id="1934379"/>
    <lineage>
        <taxon>Eukaryota</taxon>
        <taxon>Fungi</taxon>
        <taxon>Dikarya</taxon>
        <taxon>Ascomycota</taxon>
        <taxon>Pezizomycotina</taxon>
        <taxon>Sordariomycetes</taxon>
        <taxon>Sordariomycetidae</taxon>
        <taxon>Sordariales</taxon>
        <taxon>Chaetomiaceae</taxon>
        <taxon>Dichotomopilus</taxon>
    </lineage>
</organism>
<dbReference type="PANTHER" id="PTHR36459:SF1">
    <property type="entry name" value="FATTY ACID DESATURASE DOMAIN-CONTAINING PROTEIN-RELATED"/>
    <property type="match status" value="1"/>
</dbReference>
<comment type="caution">
    <text evidence="3">The sequence shown here is derived from an EMBL/GenBank/DDBJ whole genome shotgun (WGS) entry which is preliminary data.</text>
</comment>
<dbReference type="PANTHER" id="PTHR36459">
    <property type="entry name" value="ORF"/>
    <property type="match status" value="1"/>
</dbReference>
<dbReference type="Proteomes" id="UP001302676">
    <property type="component" value="Unassembled WGS sequence"/>
</dbReference>
<evidence type="ECO:0000313" key="4">
    <source>
        <dbReference type="Proteomes" id="UP001302676"/>
    </source>
</evidence>
<proteinExistence type="predicted"/>
<dbReference type="RefSeq" id="XP_062638562.1">
    <property type="nucleotide sequence ID" value="XM_062780111.1"/>
</dbReference>
<keyword evidence="4" id="KW-1185">Reference proteome</keyword>
<dbReference type="AlphaFoldDB" id="A0AAN6ZQ79"/>
<dbReference type="InterPro" id="IPR005804">
    <property type="entry name" value="FA_desaturase_dom"/>
</dbReference>
<evidence type="ECO:0000313" key="3">
    <source>
        <dbReference type="EMBL" id="KAK4145191.1"/>
    </source>
</evidence>
<dbReference type="GeneID" id="87816724"/>
<sequence length="459" mass="52862">MGGIVFSPDLTVPDALVLRNLADDIERHRALKRRADSGDRDEGYASTGSSTAAKDATQEDYGISAERDAEDVGKMNGLNDPESEDFEPTVISMVDLPDIKARLPTVVYDYVVVPYIALAQKVVRHETDVVMLTHLLLYLGTSLPSALFLFYRFSYLHAIIHVAMQGWYMGPYTLMMHQHIHMRGILSRDGPWLLRLVDAGFPYVTDPLMGHTWNTYFYHHVKHHHVEGNGPDDLSSTLRYQRDDWRHFLHYVGRFLVLIWIDLPRYYLRKGQPGNAVRAGGWELSNYVAIYACWCLNPRAATFTLLVPLFFMRIALMVGNWGQHAFVDRDEPDSDFRSSITLIDVPSNRLCYNDGYHTSHHLNPMRHWRHHPAAFLRQKATYAAEKALVFHDIDYFMMTMRLLRRDYAYLAARLVPVGAQMDLTMAQREELLRAHTKRFTEEELRVKFGGKDAEGEKSK</sequence>
<feature type="compositionally biased region" description="Basic and acidic residues" evidence="1">
    <location>
        <begin position="32"/>
        <end position="43"/>
    </location>
</feature>
<feature type="domain" description="Fatty acid desaturase" evidence="2">
    <location>
        <begin position="172"/>
        <end position="384"/>
    </location>
</feature>
<name>A0AAN6ZQ79_9PEZI</name>
<dbReference type="EMBL" id="MU853570">
    <property type="protein sequence ID" value="KAK4145191.1"/>
    <property type="molecule type" value="Genomic_DNA"/>
</dbReference>
<dbReference type="GO" id="GO:0006629">
    <property type="term" value="P:lipid metabolic process"/>
    <property type="evidence" value="ECO:0007669"/>
    <property type="project" value="InterPro"/>
</dbReference>
<protein>
    <submittedName>
        <fullName evidence="3">Fatty acid desaturase</fullName>
    </submittedName>
</protein>